<dbReference type="RefSeq" id="WP_086926317.1">
    <property type="nucleotide sequence ID" value="NZ_CP021362.1"/>
</dbReference>
<sequence>MNWTLTWPVALLLLAACSPALNWRSVPLDGAALIATLPCKPDHATRTVEMAGAPVELAMAGCEADNATFAVSSAALPDPARADAALAHWRAAVLARVGASAVFSEQPFARPGTLPLPSSVRLVAQGRRTDGTAVTVQGVWFARALGPQVRLYHAVVYTAKPRPDVADALFAGLDLQ</sequence>
<dbReference type="KEGG" id="acip:CBP36_01520"/>
<dbReference type="OrthoDB" id="9154310at2"/>
<keyword evidence="3" id="KW-1185">Reference proteome</keyword>
<keyword evidence="1" id="KW-0732">Signal</keyword>
<protein>
    <recommendedName>
        <fullName evidence="4">ABC-type transport auxiliary lipoprotein component domain-containing protein</fullName>
    </recommendedName>
</protein>
<evidence type="ECO:0000313" key="3">
    <source>
        <dbReference type="Proteomes" id="UP000194440"/>
    </source>
</evidence>
<feature type="chain" id="PRO_5013167735" description="ABC-type transport auxiliary lipoprotein component domain-containing protein" evidence="1">
    <location>
        <begin position="23"/>
        <end position="176"/>
    </location>
</feature>
<feature type="signal peptide" evidence="1">
    <location>
        <begin position="1"/>
        <end position="22"/>
    </location>
</feature>
<dbReference type="AlphaFoldDB" id="A0A240U9H3"/>
<evidence type="ECO:0000256" key="1">
    <source>
        <dbReference type="SAM" id="SignalP"/>
    </source>
</evidence>
<gene>
    <name evidence="2" type="ORF">CBP36_01520</name>
</gene>
<proteinExistence type="predicted"/>
<evidence type="ECO:0008006" key="4">
    <source>
        <dbReference type="Google" id="ProtNLM"/>
    </source>
</evidence>
<evidence type="ECO:0000313" key="2">
    <source>
        <dbReference type="EMBL" id="ART57713.1"/>
    </source>
</evidence>
<dbReference type="Proteomes" id="UP000194440">
    <property type="component" value="Chromosome"/>
</dbReference>
<name>A0A240U9H3_9BURK</name>
<dbReference type="KEGG" id="acis:CBP35_17430"/>
<accession>A0A240U9H3</accession>
<reference evidence="2" key="1">
    <citation type="submission" date="2017-05" db="EMBL/GenBank/DDBJ databases">
        <title>Polyphasic characterization of four soil-derived phenanthrene-degrading Acidovorax strains and proposal of Acidovorax phenanthrenivorans sp. nov.</title>
        <authorList>
            <person name="Singleton D."/>
            <person name="Lee J."/>
            <person name="Dickey A.N."/>
            <person name="Stroud A."/>
            <person name="Scholl E.H."/>
            <person name="Wright F.A."/>
            <person name="Aitken M.D."/>
        </authorList>
    </citation>
    <scope>NUCLEOTIDE SEQUENCE</scope>
    <source>
        <strain evidence="2">P4</strain>
    </source>
</reference>
<dbReference type="EMBL" id="CP021366">
    <property type="protein sequence ID" value="ART57713.1"/>
    <property type="molecule type" value="Genomic_DNA"/>
</dbReference>
<organism evidence="2 3">
    <name type="scientific">Acidovorax carolinensis</name>
    <dbReference type="NCBI Taxonomy" id="553814"/>
    <lineage>
        <taxon>Bacteria</taxon>
        <taxon>Pseudomonadati</taxon>
        <taxon>Pseudomonadota</taxon>
        <taxon>Betaproteobacteria</taxon>
        <taxon>Burkholderiales</taxon>
        <taxon>Comamonadaceae</taxon>
        <taxon>Acidovorax</taxon>
    </lineage>
</organism>